<feature type="compositionally biased region" description="Low complexity" evidence="1">
    <location>
        <begin position="100"/>
        <end position="116"/>
    </location>
</feature>
<feature type="region of interest" description="Disordered" evidence="1">
    <location>
        <begin position="80"/>
        <end position="119"/>
    </location>
</feature>
<dbReference type="EMBL" id="CU928176">
    <property type="protein sequence ID" value="CAR27656.1"/>
    <property type="molecule type" value="Genomic_DNA"/>
</dbReference>
<dbReference type="InParanoid" id="C5DV37"/>
<dbReference type="RefSeq" id="XP_002496589.1">
    <property type="nucleotide sequence ID" value="XM_002496544.1"/>
</dbReference>
<feature type="compositionally biased region" description="Polar residues" evidence="1">
    <location>
        <begin position="83"/>
        <end position="99"/>
    </location>
</feature>
<feature type="compositionally biased region" description="Basic residues" evidence="1">
    <location>
        <begin position="298"/>
        <end position="319"/>
    </location>
</feature>
<dbReference type="FunCoup" id="C5DV37">
    <property type="interactions" value="19"/>
</dbReference>
<accession>C5DV37</accession>
<evidence type="ECO:0000256" key="1">
    <source>
        <dbReference type="SAM" id="MobiDB-lite"/>
    </source>
</evidence>
<feature type="compositionally biased region" description="Polar residues" evidence="1">
    <location>
        <begin position="282"/>
        <end position="296"/>
    </location>
</feature>
<keyword evidence="3" id="KW-1185">Reference proteome</keyword>
<evidence type="ECO:0000313" key="2">
    <source>
        <dbReference type="EMBL" id="CAR27656.1"/>
    </source>
</evidence>
<feature type="compositionally biased region" description="Polar residues" evidence="1">
    <location>
        <begin position="164"/>
        <end position="173"/>
    </location>
</feature>
<feature type="region of interest" description="Disordered" evidence="1">
    <location>
        <begin position="274"/>
        <end position="320"/>
    </location>
</feature>
<protein>
    <submittedName>
        <fullName evidence="2">ZYRO0D03586p</fullName>
    </submittedName>
</protein>
<sequence>MSYTFCSAALLRFLFFQSYSHYNLFSSLYLLSSSNRFRDGYQLASIMSNNNAGVNDHTFQGRKKKLSVWVKKIIQPAKESGPAATTVTHANNSTNHGQGSSTIKRASPSSISSRPAETIGSPFQYGGAGYCAEGDDEAARVHIQVQDQDQDENQDEDYYDNNGEIESNSQISTRAIRELSPARTDSMKVFWGDDPKRLRSEADSDLMVPSRDDDSDSTDNVSIQALFSMGSSSFKSSTFSDVHSLQSTRATVVSGRTTETNSSTVAIPPASILDRTRHGGSAANSTTTTNLGSPTPSLHHHGHHHHHHHHHPPHSRHISRPNSIRQMPLQRERENNAATATIK</sequence>
<feature type="compositionally biased region" description="Acidic residues" evidence="1">
    <location>
        <begin position="148"/>
        <end position="159"/>
    </location>
</feature>
<reference evidence="2 3" key="1">
    <citation type="journal article" date="2009" name="Genome Res.">
        <title>Comparative genomics of protoploid Saccharomycetaceae.</title>
        <authorList>
            <consortium name="The Genolevures Consortium"/>
            <person name="Souciet J.-L."/>
            <person name="Dujon B."/>
            <person name="Gaillardin C."/>
            <person name="Johnston M."/>
            <person name="Baret P.V."/>
            <person name="Cliften P."/>
            <person name="Sherman D.J."/>
            <person name="Weissenbach J."/>
            <person name="Westhof E."/>
            <person name="Wincker P."/>
            <person name="Jubin C."/>
            <person name="Poulain J."/>
            <person name="Barbe V."/>
            <person name="Segurens B."/>
            <person name="Artiguenave F."/>
            <person name="Anthouard V."/>
            <person name="Vacherie B."/>
            <person name="Val M.-E."/>
            <person name="Fulton R.S."/>
            <person name="Minx P."/>
            <person name="Wilson R."/>
            <person name="Durrens P."/>
            <person name="Jean G."/>
            <person name="Marck C."/>
            <person name="Martin T."/>
            <person name="Nikolski M."/>
            <person name="Rolland T."/>
            <person name="Seret M.-L."/>
            <person name="Casaregola S."/>
            <person name="Despons L."/>
            <person name="Fairhead C."/>
            <person name="Fischer G."/>
            <person name="Lafontaine I."/>
            <person name="Leh V."/>
            <person name="Lemaire M."/>
            <person name="de Montigny J."/>
            <person name="Neuveglise C."/>
            <person name="Thierry A."/>
            <person name="Blanc-Lenfle I."/>
            <person name="Bleykasten C."/>
            <person name="Diffels J."/>
            <person name="Fritsch E."/>
            <person name="Frangeul L."/>
            <person name="Goeffon A."/>
            <person name="Jauniaux N."/>
            <person name="Kachouri-Lafond R."/>
            <person name="Payen C."/>
            <person name="Potier S."/>
            <person name="Pribylova L."/>
            <person name="Ozanne C."/>
            <person name="Richard G.-F."/>
            <person name="Sacerdot C."/>
            <person name="Straub M.-L."/>
            <person name="Talla E."/>
        </authorList>
    </citation>
    <scope>NUCLEOTIDE SEQUENCE [LARGE SCALE GENOMIC DNA]</scope>
    <source>
        <strain evidence="2 3">ATCC 2623 / CBS 732 / BCRC 21506 / NBRC 1130 / NCYC 568 / NRRL Y-229</strain>
    </source>
</reference>
<dbReference type="Proteomes" id="UP000008536">
    <property type="component" value="Chromosome D"/>
</dbReference>
<dbReference type="GeneID" id="8203838"/>
<feature type="region of interest" description="Disordered" evidence="1">
    <location>
        <begin position="145"/>
        <end position="174"/>
    </location>
</feature>
<name>C5DV37_ZYGRC</name>
<gene>
    <name evidence="2" type="ordered locus">ZYRO0D03586g</name>
</gene>
<dbReference type="KEGG" id="zro:ZYRO0D03586g"/>
<dbReference type="AlphaFoldDB" id="C5DV37"/>
<dbReference type="HOGENOM" id="CLU_083988_0_0_1"/>
<evidence type="ECO:0000313" key="3">
    <source>
        <dbReference type="Proteomes" id="UP000008536"/>
    </source>
</evidence>
<proteinExistence type="predicted"/>
<organism evidence="2 3">
    <name type="scientific">Zygosaccharomyces rouxii (strain ATCC 2623 / CBS 732 / NBRC 1130 / NCYC 568 / NRRL Y-229)</name>
    <dbReference type="NCBI Taxonomy" id="559307"/>
    <lineage>
        <taxon>Eukaryota</taxon>
        <taxon>Fungi</taxon>
        <taxon>Dikarya</taxon>
        <taxon>Ascomycota</taxon>
        <taxon>Saccharomycotina</taxon>
        <taxon>Saccharomycetes</taxon>
        <taxon>Saccharomycetales</taxon>
        <taxon>Saccharomycetaceae</taxon>
        <taxon>Zygosaccharomyces</taxon>
    </lineage>
</organism>